<dbReference type="GO" id="GO:0016740">
    <property type="term" value="F:transferase activity"/>
    <property type="evidence" value="ECO:0007669"/>
    <property type="project" value="UniProtKB-KW"/>
</dbReference>
<keyword evidence="11" id="KW-0808">Transferase</keyword>
<keyword evidence="7" id="KW-0547">Nucleotide-binding</keyword>
<accession>A0A2U8E691</accession>
<evidence type="ECO:0000256" key="2">
    <source>
        <dbReference type="ARBA" id="ARBA00007599"/>
    </source>
</evidence>
<keyword evidence="4" id="KW-0963">Cytoplasm</keyword>
<evidence type="ECO:0000256" key="6">
    <source>
        <dbReference type="ARBA" id="ARBA00022723"/>
    </source>
</evidence>
<dbReference type="Gene3D" id="3.40.50.300">
    <property type="entry name" value="P-loop containing nucleotide triphosphate hydrolases"/>
    <property type="match status" value="1"/>
</dbReference>
<gene>
    <name evidence="11" type="ORF">CKA38_14835</name>
</gene>
<dbReference type="GO" id="GO:0002949">
    <property type="term" value="P:tRNA threonylcarbamoyladenosine modification"/>
    <property type="evidence" value="ECO:0007669"/>
    <property type="project" value="InterPro"/>
</dbReference>
<evidence type="ECO:0000256" key="10">
    <source>
        <dbReference type="ARBA" id="ARBA00032441"/>
    </source>
</evidence>
<sequence>MNTSQSPADVCEVHDLQFTVYSYPSHQSSNWRARAQLKTANRNPQTPPPASPVPDLLQQLRAGLTTHSAEETRSLAERLAHVLPRNATLALHGDLGAGKTTFVQGLAHGLGIQSSITSPTFTIFTIHRGPIASLVHLDAYRLENDRQIDSLMLEDFLITPYILAVEWPEKIASWLPETAWHFSLGITSEQNHFVRLDKSAA</sequence>
<evidence type="ECO:0000256" key="7">
    <source>
        <dbReference type="ARBA" id="ARBA00022741"/>
    </source>
</evidence>
<dbReference type="GO" id="GO:0046872">
    <property type="term" value="F:metal ion binding"/>
    <property type="evidence" value="ECO:0007669"/>
    <property type="project" value="UniProtKB-KW"/>
</dbReference>
<evidence type="ECO:0000256" key="5">
    <source>
        <dbReference type="ARBA" id="ARBA00022694"/>
    </source>
</evidence>
<protein>
    <recommendedName>
        <fullName evidence="3">tRNA threonylcarbamoyladenosine biosynthesis protein TsaE</fullName>
    </recommendedName>
    <alternativeName>
        <fullName evidence="10">t(6)A37 threonylcarbamoyladenosine biosynthesis protein TsaE</fullName>
    </alternativeName>
</protein>
<keyword evidence="8" id="KW-0067">ATP-binding</keyword>
<evidence type="ECO:0000256" key="8">
    <source>
        <dbReference type="ARBA" id="ARBA00022840"/>
    </source>
</evidence>
<name>A0A2U8E691_9BACT</name>
<evidence type="ECO:0000256" key="1">
    <source>
        <dbReference type="ARBA" id="ARBA00004496"/>
    </source>
</evidence>
<dbReference type="PANTHER" id="PTHR33540:SF2">
    <property type="entry name" value="TRNA THREONYLCARBAMOYLADENOSINE BIOSYNTHESIS PROTEIN TSAE"/>
    <property type="match status" value="1"/>
</dbReference>
<comment type="similarity">
    <text evidence="2">Belongs to the TsaE family.</text>
</comment>
<reference evidence="11 12" key="1">
    <citation type="journal article" date="2018" name="Syst. Appl. Microbiol.">
        <title>Ereboglobus luteus gen. nov. sp. nov. from cockroach guts, and new insights into the oxygen relationship of the genera Opitutus and Didymococcus (Verrucomicrobia: Opitutaceae).</title>
        <authorList>
            <person name="Tegtmeier D."/>
            <person name="Belitz A."/>
            <person name="Radek R."/>
            <person name="Heimerl T."/>
            <person name="Brune A."/>
        </authorList>
    </citation>
    <scope>NUCLEOTIDE SEQUENCE [LARGE SCALE GENOMIC DNA]</scope>
    <source>
        <strain evidence="11 12">Ho45</strain>
    </source>
</reference>
<keyword evidence="5" id="KW-0819">tRNA processing</keyword>
<evidence type="ECO:0000313" key="12">
    <source>
        <dbReference type="Proteomes" id="UP000244896"/>
    </source>
</evidence>
<keyword evidence="12" id="KW-1185">Reference proteome</keyword>
<dbReference type="GO" id="GO:0005524">
    <property type="term" value="F:ATP binding"/>
    <property type="evidence" value="ECO:0007669"/>
    <property type="project" value="UniProtKB-KW"/>
</dbReference>
<evidence type="ECO:0000313" key="11">
    <source>
        <dbReference type="EMBL" id="AWI10361.1"/>
    </source>
</evidence>
<dbReference type="GO" id="GO:0005737">
    <property type="term" value="C:cytoplasm"/>
    <property type="evidence" value="ECO:0007669"/>
    <property type="project" value="UniProtKB-SubCell"/>
</dbReference>
<dbReference type="PANTHER" id="PTHR33540">
    <property type="entry name" value="TRNA THREONYLCARBAMOYLADENOSINE BIOSYNTHESIS PROTEIN TSAE"/>
    <property type="match status" value="1"/>
</dbReference>
<dbReference type="SUPFAM" id="SSF52540">
    <property type="entry name" value="P-loop containing nucleoside triphosphate hydrolases"/>
    <property type="match status" value="1"/>
</dbReference>
<dbReference type="AlphaFoldDB" id="A0A2U8E691"/>
<dbReference type="Proteomes" id="UP000244896">
    <property type="component" value="Chromosome"/>
</dbReference>
<organism evidence="11 12">
    <name type="scientific">Ereboglobus luteus</name>
    <dbReference type="NCBI Taxonomy" id="1796921"/>
    <lineage>
        <taxon>Bacteria</taxon>
        <taxon>Pseudomonadati</taxon>
        <taxon>Verrucomicrobiota</taxon>
        <taxon>Opitutia</taxon>
        <taxon>Opitutales</taxon>
        <taxon>Opitutaceae</taxon>
        <taxon>Ereboglobus</taxon>
    </lineage>
</organism>
<dbReference type="Pfam" id="PF02367">
    <property type="entry name" value="TsaE"/>
    <property type="match status" value="1"/>
</dbReference>
<dbReference type="NCBIfam" id="TIGR00150">
    <property type="entry name" value="T6A_YjeE"/>
    <property type="match status" value="1"/>
</dbReference>
<dbReference type="InterPro" id="IPR027417">
    <property type="entry name" value="P-loop_NTPase"/>
</dbReference>
<dbReference type="KEGG" id="elut:CKA38_14835"/>
<proteinExistence type="inferred from homology"/>
<evidence type="ECO:0000256" key="9">
    <source>
        <dbReference type="ARBA" id="ARBA00022842"/>
    </source>
</evidence>
<keyword evidence="6" id="KW-0479">Metal-binding</keyword>
<evidence type="ECO:0000256" key="3">
    <source>
        <dbReference type="ARBA" id="ARBA00019010"/>
    </source>
</evidence>
<dbReference type="OrthoDB" id="9815896at2"/>
<keyword evidence="9" id="KW-0460">Magnesium</keyword>
<dbReference type="EMBL" id="CP023004">
    <property type="protein sequence ID" value="AWI10361.1"/>
    <property type="molecule type" value="Genomic_DNA"/>
</dbReference>
<dbReference type="InterPro" id="IPR003442">
    <property type="entry name" value="T6A_TsaE"/>
</dbReference>
<comment type="subcellular location">
    <subcellularLocation>
        <location evidence="1">Cytoplasm</location>
    </subcellularLocation>
</comment>
<evidence type="ECO:0000256" key="4">
    <source>
        <dbReference type="ARBA" id="ARBA00022490"/>
    </source>
</evidence>